<comment type="similarity">
    <text evidence="1">Belongs to the SMP-30/CGR1 family.</text>
</comment>
<evidence type="ECO:0000256" key="2">
    <source>
        <dbReference type="ARBA" id="ARBA00022801"/>
    </source>
</evidence>
<evidence type="ECO:0000259" key="5">
    <source>
        <dbReference type="Pfam" id="PF08450"/>
    </source>
</evidence>
<evidence type="ECO:0000313" key="7">
    <source>
        <dbReference type="Proteomes" id="UP000292003"/>
    </source>
</evidence>
<name>A0A4Q7J1U2_9PSEU</name>
<dbReference type="OrthoDB" id="2633250at2"/>
<keyword evidence="7" id="KW-1185">Reference proteome</keyword>
<dbReference type="Proteomes" id="UP000292003">
    <property type="component" value="Unassembled WGS sequence"/>
</dbReference>
<dbReference type="GO" id="GO:0016787">
    <property type="term" value="F:hydrolase activity"/>
    <property type="evidence" value="ECO:0007669"/>
    <property type="project" value="UniProtKB-KW"/>
</dbReference>
<sequence>MPEPKVLLRGLGIPESPRWHEGRLWFCNWIGQQVVALTPDGHAEFIPVDPGRLMGWSIDWLPGGSLLVTGDALRRREPGGSLVTHARQGANEIVVDGRGHIYLNGADFDFAGGEAPKPGYIKLVTPDGGVREVAGDIQFPNGMVVTPDDRTLIVAESFAGRLTAFDIEPDGGLSGRRVFADGLGPDGICLDAEGAVWTSTGGNSVVRVAEGGEVLQRVETGENRAPFALMLGGADRRTLFILTAEWRATDGITDNLGRLTGGPRTGEVLALPVSVPGAGRP</sequence>
<proteinExistence type="inferred from homology"/>
<reference evidence="6 7" key="1">
    <citation type="submission" date="2019-02" db="EMBL/GenBank/DDBJ databases">
        <title>Draft genome sequence of Amycolatopsis sp. 8-3EHSu isolated from roots of Suaeda maritima.</title>
        <authorList>
            <person name="Duangmal K."/>
            <person name="Chantavorakit T."/>
        </authorList>
    </citation>
    <scope>NUCLEOTIDE SEQUENCE [LARGE SCALE GENOMIC DNA]</scope>
    <source>
        <strain evidence="6 7">8-3EHSu</strain>
    </source>
</reference>
<keyword evidence="4" id="KW-0862">Zinc</keyword>
<organism evidence="6 7">
    <name type="scientific">Amycolatopsis suaedae</name>
    <dbReference type="NCBI Taxonomy" id="2510978"/>
    <lineage>
        <taxon>Bacteria</taxon>
        <taxon>Bacillati</taxon>
        <taxon>Actinomycetota</taxon>
        <taxon>Actinomycetes</taxon>
        <taxon>Pseudonocardiales</taxon>
        <taxon>Pseudonocardiaceae</taxon>
        <taxon>Amycolatopsis</taxon>
    </lineage>
</organism>
<protein>
    <submittedName>
        <fullName evidence="6">SMP-30/gluconolactonase/LRE family protein</fullName>
    </submittedName>
</protein>
<dbReference type="PANTHER" id="PTHR47572">
    <property type="entry name" value="LIPOPROTEIN-RELATED"/>
    <property type="match status" value="1"/>
</dbReference>
<dbReference type="InterPro" id="IPR013658">
    <property type="entry name" value="SGL"/>
</dbReference>
<evidence type="ECO:0000256" key="4">
    <source>
        <dbReference type="PIRSR" id="PIRSR605511-2"/>
    </source>
</evidence>
<feature type="binding site" evidence="4">
    <location>
        <position position="109"/>
    </location>
    <ligand>
        <name>substrate</name>
    </ligand>
</feature>
<dbReference type="SUPFAM" id="SSF63829">
    <property type="entry name" value="Calcium-dependent phosphotriesterase"/>
    <property type="match status" value="1"/>
</dbReference>
<keyword evidence="4" id="KW-0479">Metal-binding</keyword>
<dbReference type="Pfam" id="PF08450">
    <property type="entry name" value="SGL"/>
    <property type="match status" value="1"/>
</dbReference>
<dbReference type="GO" id="GO:0046872">
    <property type="term" value="F:metal ion binding"/>
    <property type="evidence" value="ECO:0007669"/>
    <property type="project" value="UniProtKB-KW"/>
</dbReference>
<feature type="binding site" evidence="4">
    <location>
        <position position="15"/>
    </location>
    <ligand>
        <name>a divalent metal cation</name>
        <dbReference type="ChEBI" id="CHEBI:60240"/>
    </ligand>
</feature>
<dbReference type="InterPro" id="IPR011042">
    <property type="entry name" value="6-blade_b-propeller_TolB-like"/>
</dbReference>
<accession>A0A4Q7J1U2</accession>
<feature type="active site" description="Proton donor/acceptor" evidence="3">
    <location>
        <position position="186"/>
    </location>
</feature>
<dbReference type="RefSeq" id="WP_130478844.1">
    <property type="nucleotide sequence ID" value="NZ_SFCC01000017.1"/>
</dbReference>
<feature type="binding site" evidence="4">
    <location>
        <position position="141"/>
    </location>
    <ligand>
        <name>a divalent metal cation</name>
        <dbReference type="ChEBI" id="CHEBI:60240"/>
    </ligand>
</feature>
<dbReference type="PRINTS" id="PR01790">
    <property type="entry name" value="SMP30FAMILY"/>
</dbReference>
<evidence type="ECO:0000313" key="6">
    <source>
        <dbReference type="EMBL" id="RZQ60456.1"/>
    </source>
</evidence>
<feature type="binding site" evidence="4">
    <location>
        <position position="91"/>
    </location>
    <ligand>
        <name>substrate</name>
    </ligand>
</feature>
<gene>
    <name evidence="6" type="ORF">EWH70_29625</name>
</gene>
<dbReference type="EMBL" id="SFCC01000017">
    <property type="protein sequence ID" value="RZQ60456.1"/>
    <property type="molecule type" value="Genomic_DNA"/>
</dbReference>
<comment type="cofactor">
    <cofactor evidence="4">
        <name>Zn(2+)</name>
        <dbReference type="ChEBI" id="CHEBI:29105"/>
    </cofactor>
    <text evidence="4">Binds 1 divalent metal cation per subunit.</text>
</comment>
<dbReference type="PANTHER" id="PTHR47572:SF4">
    <property type="entry name" value="LACTONASE DRP35"/>
    <property type="match status" value="1"/>
</dbReference>
<feature type="binding site" evidence="4">
    <location>
        <position position="186"/>
    </location>
    <ligand>
        <name>a divalent metal cation</name>
        <dbReference type="ChEBI" id="CHEBI:60240"/>
    </ligand>
</feature>
<dbReference type="InterPro" id="IPR051262">
    <property type="entry name" value="SMP-30/CGR1_Lactonase"/>
</dbReference>
<dbReference type="Gene3D" id="2.120.10.30">
    <property type="entry name" value="TolB, C-terminal domain"/>
    <property type="match status" value="1"/>
</dbReference>
<feature type="domain" description="SMP-30/Gluconolactonase/LRE-like region" evidence="5">
    <location>
        <begin position="14"/>
        <end position="244"/>
    </location>
</feature>
<dbReference type="AlphaFoldDB" id="A0A4Q7J1U2"/>
<evidence type="ECO:0000256" key="1">
    <source>
        <dbReference type="ARBA" id="ARBA00008853"/>
    </source>
</evidence>
<comment type="caution">
    <text evidence="6">The sequence shown here is derived from an EMBL/GenBank/DDBJ whole genome shotgun (WGS) entry which is preliminary data.</text>
</comment>
<evidence type="ECO:0000256" key="3">
    <source>
        <dbReference type="PIRSR" id="PIRSR605511-1"/>
    </source>
</evidence>
<dbReference type="InterPro" id="IPR005511">
    <property type="entry name" value="SMP-30"/>
</dbReference>
<keyword evidence="2" id="KW-0378">Hydrolase</keyword>